<dbReference type="InterPro" id="IPR000644">
    <property type="entry name" value="CBS_dom"/>
</dbReference>
<dbReference type="InterPro" id="IPR035474">
    <property type="entry name" value="SIS_Kpsf"/>
</dbReference>
<dbReference type="InterPro" id="IPR004800">
    <property type="entry name" value="KdsD/KpsF-type"/>
</dbReference>
<feature type="domain" description="CBS" evidence="6">
    <location>
        <begin position="302"/>
        <end position="360"/>
    </location>
</feature>
<evidence type="ECO:0000256" key="1">
    <source>
        <dbReference type="ARBA" id="ARBA00008165"/>
    </source>
</evidence>
<dbReference type="PANTHER" id="PTHR42745:SF1">
    <property type="entry name" value="ARABINOSE 5-PHOSPHATE ISOMERASE KDSD"/>
    <property type="match status" value="1"/>
</dbReference>
<dbReference type="GO" id="GO:0016853">
    <property type="term" value="F:isomerase activity"/>
    <property type="evidence" value="ECO:0007669"/>
    <property type="project" value="UniProtKB-KW"/>
</dbReference>
<organism evidence="8 9">
    <name type="scientific">Roseiconus lacunae</name>
    <dbReference type="NCBI Taxonomy" id="2605694"/>
    <lineage>
        <taxon>Bacteria</taxon>
        <taxon>Pseudomonadati</taxon>
        <taxon>Planctomycetota</taxon>
        <taxon>Planctomycetia</taxon>
        <taxon>Pirellulales</taxon>
        <taxon>Pirellulaceae</taxon>
        <taxon>Roseiconus</taxon>
    </lineage>
</organism>
<evidence type="ECO:0000256" key="4">
    <source>
        <dbReference type="PROSITE-ProRule" id="PRU00703"/>
    </source>
</evidence>
<dbReference type="Proteomes" id="UP001239462">
    <property type="component" value="Unassembled WGS sequence"/>
</dbReference>
<sequence>MSAVPQKQGFDATETAAQAGRGGHHTAAPETLIERLRMIRQFVSTEANALQSAAKNLGPSAVQAAELTAECQGNIVVTGVGKAGLVGQKLVATLASTGTPAHFLHPTEAVHGDFGRVRSDDLVWAISNSGRSDEVLAIASQLRRQSTGLISITADEDNPLAKTATCKVAYGKQPEACPHGLAPTSSTAAMMAVGDAIALMASQLRRFTATDFRRFHPGGALGRKLDRVEKLMRPLESCRLAKDSVSIRECMVTCSISGRRSGAIMLTNTDNVLTGIFTDSDLARLLESRCEDALDGPIGDKMTIDPHCVSPETMASDAISLLSQLRISELPVVDAMRRPVGMIDITDLIALGEIADSTPSHDPQMRPIVPFKL</sequence>
<dbReference type="PROSITE" id="PS51371">
    <property type="entry name" value="CBS"/>
    <property type="match status" value="1"/>
</dbReference>
<evidence type="ECO:0000256" key="2">
    <source>
        <dbReference type="ARBA" id="ARBA00022737"/>
    </source>
</evidence>
<dbReference type="SUPFAM" id="SSF53697">
    <property type="entry name" value="SIS domain"/>
    <property type="match status" value="1"/>
</dbReference>
<dbReference type="InterPro" id="IPR046348">
    <property type="entry name" value="SIS_dom_sf"/>
</dbReference>
<dbReference type="InterPro" id="IPR046342">
    <property type="entry name" value="CBS_dom_sf"/>
</dbReference>
<evidence type="ECO:0000313" key="9">
    <source>
        <dbReference type="Proteomes" id="UP001239462"/>
    </source>
</evidence>
<feature type="domain" description="SIS" evidence="7">
    <location>
        <begin position="64"/>
        <end position="207"/>
    </location>
</feature>
<dbReference type="InterPro" id="IPR001347">
    <property type="entry name" value="SIS_dom"/>
</dbReference>
<comment type="caution">
    <text evidence="8">The sequence shown here is derived from an EMBL/GenBank/DDBJ whole genome shotgun (WGS) entry which is preliminary data.</text>
</comment>
<gene>
    <name evidence="8" type="ORF">QTN89_17885</name>
</gene>
<dbReference type="PROSITE" id="PS51464">
    <property type="entry name" value="SIS"/>
    <property type="match status" value="1"/>
</dbReference>
<keyword evidence="9" id="KW-1185">Reference proteome</keyword>
<evidence type="ECO:0000256" key="3">
    <source>
        <dbReference type="ARBA" id="ARBA00023122"/>
    </source>
</evidence>
<dbReference type="NCBIfam" id="TIGR00393">
    <property type="entry name" value="kpsF"/>
    <property type="match status" value="1"/>
</dbReference>
<evidence type="ECO:0000313" key="8">
    <source>
        <dbReference type="EMBL" id="MDM4017323.1"/>
    </source>
</evidence>
<accession>A0ABT7PLE1</accession>
<dbReference type="PANTHER" id="PTHR42745">
    <property type="match status" value="1"/>
</dbReference>
<keyword evidence="2" id="KW-0677">Repeat</keyword>
<evidence type="ECO:0000259" key="6">
    <source>
        <dbReference type="PROSITE" id="PS51371"/>
    </source>
</evidence>
<dbReference type="Gene3D" id="3.10.580.10">
    <property type="entry name" value="CBS-domain"/>
    <property type="match status" value="1"/>
</dbReference>
<reference evidence="8 9" key="1">
    <citation type="submission" date="2023-06" db="EMBL/GenBank/DDBJ databases">
        <title>Roseiconus lacunae JC819 isolated from Gulf of Mannar region, Tamil Nadu.</title>
        <authorList>
            <person name="Pk S."/>
            <person name="Ch S."/>
            <person name="Ch V.R."/>
        </authorList>
    </citation>
    <scope>NUCLEOTIDE SEQUENCE [LARGE SCALE GENOMIC DNA]</scope>
    <source>
        <strain evidence="8 9">JC819</strain>
    </source>
</reference>
<keyword evidence="3 4" id="KW-0129">CBS domain</keyword>
<dbReference type="Pfam" id="PF01380">
    <property type="entry name" value="SIS"/>
    <property type="match status" value="1"/>
</dbReference>
<dbReference type="RefSeq" id="WP_289164779.1">
    <property type="nucleotide sequence ID" value="NZ_JASZZN010000013.1"/>
</dbReference>
<dbReference type="EMBL" id="JASZZN010000013">
    <property type="protein sequence ID" value="MDM4017323.1"/>
    <property type="molecule type" value="Genomic_DNA"/>
</dbReference>
<protein>
    <submittedName>
        <fullName evidence="8">KpsF/GutQ family sugar-phosphate isomerase</fullName>
    </submittedName>
</protein>
<proteinExistence type="inferred from homology"/>
<dbReference type="PIRSF" id="PIRSF004692">
    <property type="entry name" value="KdsD_KpsF"/>
    <property type="match status" value="1"/>
</dbReference>
<dbReference type="SMART" id="SM00116">
    <property type="entry name" value="CBS"/>
    <property type="match status" value="1"/>
</dbReference>
<evidence type="ECO:0000259" key="7">
    <source>
        <dbReference type="PROSITE" id="PS51464"/>
    </source>
</evidence>
<dbReference type="CDD" id="cd05014">
    <property type="entry name" value="SIS_Kpsf"/>
    <property type="match status" value="1"/>
</dbReference>
<evidence type="ECO:0000256" key="5">
    <source>
        <dbReference type="SAM" id="MobiDB-lite"/>
    </source>
</evidence>
<dbReference type="Pfam" id="PF00571">
    <property type="entry name" value="CBS"/>
    <property type="match status" value="1"/>
</dbReference>
<dbReference type="InterPro" id="IPR050986">
    <property type="entry name" value="GutQ/KpsF_isomerases"/>
</dbReference>
<feature type="region of interest" description="Disordered" evidence="5">
    <location>
        <begin position="1"/>
        <end position="26"/>
    </location>
</feature>
<comment type="similarity">
    <text evidence="1">Belongs to the SIS family. GutQ/KpsF subfamily.</text>
</comment>
<name>A0ABT7PLE1_9BACT</name>
<dbReference type="Gene3D" id="3.40.50.10490">
    <property type="entry name" value="Glucose-6-phosphate isomerase like protein, domain 1"/>
    <property type="match status" value="1"/>
</dbReference>
<keyword evidence="8" id="KW-0413">Isomerase</keyword>